<reference evidence="8" key="1">
    <citation type="submission" date="2016-10" db="EMBL/GenBank/DDBJ databases">
        <title>Sequence of Gallionella enrichment culture.</title>
        <authorList>
            <person name="Poehlein A."/>
            <person name="Muehling M."/>
            <person name="Daniel R."/>
        </authorList>
    </citation>
    <scope>NUCLEOTIDE SEQUENCE</scope>
</reference>
<dbReference type="InterPro" id="IPR051790">
    <property type="entry name" value="Cytochrome_c-biogenesis_DsbD"/>
</dbReference>
<protein>
    <submittedName>
        <fullName evidence="8">Thiol:disulfide interchange protein DsbD</fullName>
        <ecNumber evidence="8">1.8.1.8</ecNumber>
    </submittedName>
</protein>
<dbReference type="GO" id="GO:0047134">
    <property type="term" value="F:protein-disulfide reductase [NAD(P)H] activity"/>
    <property type="evidence" value="ECO:0007669"/>
    <property type="project" value="UniProtKB-EC"/>
</dbReference>
<feature type="domain" description="Cytochrome C biogenesis protein transmembrane" evidence="7">
    <location>
        <begin position="8"/>
        <end position="225"/>
    </location>
</feature>
<evidence type="ECO:0000259" key="7">
    <source>
        <dbReference type="Pfam" id="PF02683"/>
    </source>
</evidence>
<evidence type="ECO:0000256" key="2">
    <source>
        <dbReference type="ARBA" id="ARBA00006143"/>
    </source>
</evidence>
<evidence type="ECO:0000256" key="6">
    <source>
        <dbReference type="SAM" id="Phobius"/>
    </source>
</evidence>
<gene>
    <name evidence="8" type="primary">dsbD_14</name>
    <name evidence="8" type="ORF">GALL_215490</name>
</gene>
<dbReference type="GO" id="GO:0016020">
    <property type="term" value="C:membrane"/>
    <property type="evidence" value="ECO:0007669"/>
    <property type="project" value="UniProtKB-SubCell"/>
</dbReference>
<dbReference type="InterPro" id="IPR003834">
    <property type="entry name" value="Cyt_c_assmbl_TM_dom"/>
</dbReference>
<feature type="transmembrane region" description="Helical" evidence="6">
    <location>
        <begin position="56"/>
        <end position="80"/>
    </location>
</feature>
<sequence length="247" mass="26442">MIAPSTLGLAAVFAAGVVSFLSPCVLPVVPGYISYIAGHSFHDREGDPGLRERLQAMWLSLFFVLGFSTVFLAFGASATVLGRLLLSHRSELNLVGGIIVIGFGLFMLGLARHVRWIHQDWRIHPRLRGGHPGAAYVLGLAFGFGWTPCIGPVLGTILTMSAMASTVAGGIKLLAVYAAGLGIPFLAAALFMRTLLLRLKSLRHLGRPFQILAGLVMVAVGIAMATGELTRFSYWLLDMFPVLGRIG</sequence>
<proteinExistence type="inferred from homology"/>
<keyword evidence="3 6" id="KW-0812">Transmembrane</keyword>
<dbReference type="GO" id="GO:0017004">
    <property type="term" value="P:cytochrome complex assembly"/>
    <property type="evidence" value="ECO:0007669"/>
    <property type="project" value="InterPro"/>
</dbReference>
<dbReference type="Pfam" id="PF02683">
    <property type="entry name" value="DsbD_TM"/>
    <property type="match status" value="1"/>
</dbReference>
<dbReference type="PANTHER" id="PTHR31272:SF4">
    <property type="entry name" value="CYTOCHROME C-TYPE BIOGENESIS PROTEIN HI_1454-RELATED"/>
    <property type="match status" value="1"/>
</dbReference>
<comment type="similarity">
    <text evidence="2">Belongs to the DsbD family.</text>
</comment>
<evidence type="ECO:0000256" key="1">
    <source>
        <dbReference type="ARBA" id="ARBA00004141"/>
    </source>
</evidence>
<comment type="subcellular location">
    <subcellularLocation>
        <location evidence="1">Membrane</location>
        <topology evidence="1">Multi-pass membrane protein</topology>
    </subcellularLocation>
</comment>
<name>A0A1J5RWL2_9ZZZZ</name>
<comment type="caution">
    <text evidence="8">The sequence shown here is derived from an EMBL/GenBank/DDBJ whole genome shotgun (WGS) entry which is preliminary data.</text>
</comment>
<feature type="transmembrane region" description="Helical" evidence="6">
    <location>
        <begin position="174"/>
        <end position="196"/>
    </location>
</feature>
<evidence type="ECO:0000313" key="8">
    <source>
        <dbReference type="EMBL" id="OIQ96391.1"/>
    </source>
</evidence>
<feature type="transmembrane region" description="Helical" evidence="6">
    <location>
        <begin position="133"/>
        <end position="154"/>
    </location>
</feature>
<dbReference type="PANTHER" id="PTHR31272">
    <property type="entry name" value="CYTOCHROME C-TYPE BIOGENESIS PROTEIN HI_1454-RELATED"/>
    <property type="match status" value="1"/>
</dbReference>
<organism evidence="8">
    <name type="scientific">mine drainage metagenome</name>
    <dbReference type="NCBI Taxonomy" id="410659"/>
    <lineage>
        <taxon>unclassified sequences</taxon>
        <taxon>metagenomes</taxon>
        <taxon>ecological metagenomes</taxon>
    </lineage>
</organism>
<accession>A0A1J5RWL2</accession>
<evidence type="ECO:0000256" key="4">
    <source>
        <dbReference type="ARBA" id="ARBA00022989"/>
    </source>
</evidence>
<keyword evidence="8" id="KW-0560">Oxidoreductase</keyword>
<feature type="transmembrane region" description="Helical" evidence="6">
    <location>
        <begin position="92"/>
        <end position="112"/>
    </location>
</feature>
<dbReference type="EMBL" id="MLJW01000149">
    <property type="protein sequence ID" value="OIQ96391.1"/>
    <property type="molecule type" value="Genomic_DNA"/>
</dbReference>
<keyword evidence="4 6" id="KW-1133">Transmembrane helix</keyword>
<evidence type="ECO:0000256" key="3">
    <source>
        <dbReference type="ARBA" id="ARBA00022692"/>
    </source>
</evidence>
<feature type="transmembrane region" description="Helical" evidence="6">
    <location>
        <begin position="208"/>
        <end position="227"/>
    </location>
</feature>
<dbReference type="AlphaFoldDB" id="A0A1J5RWL2"/>
<dbReference type="EC" id="1.8.1.8" evidence="8"/>
<keyword evidence="5 6" id="KW-0472">Membrane</keyword>
<feature type="transmembrane region" description="Helical" evidence="6">
    <location>
        <begin position="6"/>
        <end position="35"/>
    </location>
</feature>
<evidence type="ECO:0000256" key="5">
    <source>
        <dbReference type="ARBA" id="ARBA00023136"/>
    </source>
</evidence>